<gene>
    <name evidence="1" type="ORF">METZ01_LOCUS249942</name>
</gene>
<name>A0A382IC07_9ZZZZ</name>
<feature type="non-terminal residue" evidence="1">
    <location>
        <position position="41"/>
    </location>
</feature>
<organism evidence="1">
    <name type="scientific">marine metagenome</name>
    <dbReference type="NCBI Taxonomy" id="408172"/>
    <lineage>
        <taxon>unclassified sequences</taxon>
        <taxon>metagenomes</taxon>
        <taxon>ecological metagenomes</taxon>
    </lineage>
</organism>
<sequence length="41" mass="4721">VTVNPADHHQSTEYLITMLAQLLRVAPEYPQIEESTIERNL</sequence>
<dbReference type="AlphaFoldDB" id="A0A382IC07"/>
<proteinExistence type="predicted"/>
<evidence type="ECO:0000313" key="1">
    <source>
        <dbReference type="EMBL" id="SVB97088.1"/>
    </source>
</evidence>
<dbReference type="EMBL" id="UINC01066407">
    <property type="protein sequence ID" value="SVB97088.1"/>
    <property type="molecule type" value="Genomic_DNA"/>
</dbReference>
<accession>A0A382IC07</accession>
<reference evidence="1" key="1">
    <citation type="submission" date="2018-05" db="EMBL/GenBank/DDBJ databases">
        <authorList>
            <person name="Lanie J.A."/>
            <person name="Ng W.-L."/>
            <person name="Kazmierczak K.M."/>
            <person name="Andrzejewski T.M."/>
            <person name="Davidsen T.M."/>
            <person name="Wayne K.J."/>
            <person name="Tettelin H."/>
            <person name="Glass J.I."/>
            <person name="Rusch D."/>
            <person name="Podicherti R."/>
            <person name="Tsui H.-C.T."/>
            <person name="Winkler M.E."/>
        </authorList>
    </citation>
    <scope>NUCLEOTIDE SEQUENCE</scope>
</reference>
<feature type="non-terminal residue" evidence="1">
    <location>
        <position position="1"/>
    </location>
</feature>
<protein>
    <submittedName>
        <fullName evidence="1">Uncharacterized protein</fullName>
    </submittedName>
</protein>